<evidence type="ECO:0000313" key="2">
    <source>
        <dbReference type="EMBL" id="KAA6178158.1"/>
    </source>
</evidence>
<organism evidence="2 3">
    <name type="scientific">Pseudomonas veronii</name>
    <dbReference type="NCBI Taxonomy" id="76761"/>
    <lineage>
        <taxon>Bacteria</taxon>
        <taxon>Pseudomonadati</taxon>
        <taxon>Pseudomonadota</taxon>
        <taxon>Gammaproteobacteria</taxon>
        <taxon>Pseudomonadales</taxon>
        <taxon>Pseudomonadaceae</taxon>
        <taxon>Pseudomonas</taxon>
    </lineage>
</organism>
<gene>
    <name evidence="2" type="ORF">F3K53_15680</name>
</gene>
<dbReference type="Proteomes" id="UP000323909">
    <property type="component" value="Unassembled WGS sequence"/>
</dbReference>
<evidence type="ECO:0000313" key="3">
    <source>
        <dbReference type="Proteomes" id="UP000323909"/>
    </source>
</evidence>
<accession>A0A5M8EZX4</accession>
<comment type="caution">
    <text evidence="2">The sequence shown here is derived from an EMBL/GenBank/DDBJ whole genome shotgun (WGS) entry which is preliminary data.</text>
</comment>
<dbReference type="EMBL" id="VWXT01000245">
    <property type="protein sequence ID" value="KAA6178158.1"/>
    <property type="molecule type" value="Genomic_DNA"/>
</dbReference>
<proteinExistence type="predicted"/>
<protein>
    <submittedName>
        <fullName evidence="2">Uncharacterized protein</fullName>
    </submittedName>
</protein>
<sequence>MGQVGATVQLRSHFNARFVMCNDQEDGRSDDPGPAQVRTEDEVEYSEEFAAMILEQEAKGCFQEIDVDDMLALLDRMIIEAQGVGRKLQ</sequence>
<name>A0A5M8EZX4_PSEVE</name>
<reference evidence="2 3" key="1">
    <citation type="submission" date="2019-09" db="EMBL/GenBank/DDBJ databases">
        <title>Genomic sequencing of 4 copper resistant soil isolates.</title>
        <authorList>
            <person name="Havryliuk O."/>
        </authorList>
    </citation>
    <scope>NUCLEOTIDE SEQUENCE [LARGE SCALE GENOMIC DNA]</scope>
    <source>
        <strain evidence="2 3">UKR4</strain>
    </source>
</reference>
<feature type="region of interest" description="Disordered" evidence="1">
    <location>
        <begin position="22"/>
        <end position="42"/>
    </location>
</feature>
<dbReference type="AlphaFoldDB" id="A0A5M8EZX4"/>
<evidence type="ECO:0000256" key="1">
    <source>
        <dbReference type="SAM" id="MobiDB-lite"/>
    </source>
</evidence>